<dbReference type="PANTHER" id="PTHR36836:SF1">
    <property type="entry name" value="COLANIC ACID BIOSYNTHESIS PROTEIN WCAK"/>
    <property type="match status" value="1"/>
</dbReference>
<dbReference type="OrthoDB" id="3188137at2"/>
<sequence length="373" mass="43708">MMDKKGDKMRVFVNGYWQSNLGDDLFIYITARRYPKVQFDIYATVDDFSVFKDVDNIHLIKKNNSITKRIIDKISYRINRPLKTSSYEQRVKLAKKYSIYMELGGSIFILPTNGSLNIEYMIRMILVNYVNNYLVIGSNFGPYATQKQLTEYKKFFKSVTSSSFRDEYSYRLFKNYGNVSYSPDVVFNLSVEDKKNEDAINYVLFSVINTARFGSNIDELYTQFVCEQIKKEIRNGNQIIIMSFCKKEGDTKKAIEIKNNLISYTDDIQIIEHTNILKSLKIISNAKKVFATRYHSMILGWVFKKPTFVVSYSEKTNNVIDSFYPQQKYVDMSKIKLNETINYTLMDDETLNFLRKEAGKQFSGFEKVINIYE</sequence>
<protein>
    <recommendedName>
        <fullName evidence="1">Polysaccharide pyruvyl transferase domain-containing protein</fullName>
    </recommendedName>
</protein>
<comment type="caution">
    <text evidence="2">The sequence shown here is derived from an EMBL/GenBank/DDBJ whole genome shotgun (WGS) entry which is preliminary data.</text>
</comment>
<dbReference type="PANTHER" id="PTHR36836">
    <property type="entry name" value="COLANIC ACID BIOSYNTHESIS PROTEIN WCAK"/>
    <property type="match status" value="1"/>
</dbReference>
<reference evidence="2 3" key="1">
    <citation type="submission" date="2009-04" db="EMBL/GenBank/DDBJ databases">
        <authorList>
            <person name="Qin X."/>
            <person name="Bachman B."/>
            <person name="Battles P."/>
            <person name="Bell A."/>
            <person name="Bess C."/>
            <person name="Bickham C."/>
            <person name="Chaboub L."/>
            <person name="Chen D."/>
            <person name="Coyle M."/>
            <person name="Deiros D.R."/>
            <person name="Dinh H."/>
            <person name="Forbes L."/>
            <person name="Fowler G."/>
            <person name="Francisco L."/>
            <person name="Fu Q."/>
            <person name="Gubbala S."/>
            <person name="Hale W."/>
            <person name="Han Y."/>
            <person name="Hemphill L."/>
            <person name="Highlander S.K."/>
            <person name="Hirani K."/>
            <person name="Hogues M."/>
            <person name="Jackson L."/>
            <person name="Jakkamsetti A."/>
            <person name="Javaid M."/>
            <person name="Jiang H."/>
            <person name="Korchina V."/>
            <person name="Kovar C."/>
            <person name="Lara F."/>
            <person name="Lee S."/>
            <person name="Mata R."/>
            <person name="Mathew T."/>
            <person name="Moen C."/>
            <person name="Morales K."/>
            <person name="Munidasa M."/>
            <person name="Nazareth L."/>
            <person name="Ngo R."/>
            <person name="Nguyen L."/>
            <person name="Okwuonu G."/>
            <person name="Ongeri F."/>
            <person name="Patil S."/>
            <person name="Petrosino J."/>
            <person name="Pham C."/>
            <person name="Pham P."/>
            <person name="Pu L.-L."/>
            <person name="Puazo M."/>
            <person name="Raj R."/>
            <person name="Reid J."/>
            <person name="Rouhana J."/>
            <person name="Saada N."/>
            <person name="Shang Y."/>
            <person name="Simmons D."/>
            <person name="Thornton R."/>
            <person name="Warren J."/>
            <person name="Weissenberger G."/>
            <person name="Zhang J."/>
            <person name="Zhang L."/>
            <person name="Zhou C."/>
            <person name="Zhu D."/>
            <person name="Muzny D."/>
            <person name="Worley K."/>
            <person name="Gibbs R."/>
        </authorList>
    </citation>
    <scope>NUCLEOTIDE SEQUENCE [LARGE SCALE GENOMIC DNA]</scope>
    <source>
        <strain evidence="2 3">ATCC 33313</strain>
    </source>
</reference>
<organism evidence="2 3">
    <name type="scientific">Weissella paramesenteroides ATCC 33313</name>
    <dbReference type="NCBI Taxonomy" id="585506"/>
    <lineage>
        <taxon>Bacteria</taxon>
        <taxon>Bacillati</taxon>
        <taxon>Bacillota</taxon>
        <taxon>Bacilli</taxon>
        <taxon>Lactobacillales</taxon>
        <taxon>Lactobacillaceae</taxon>
        <taxon>Weissella</taxon>
    </lineage>
</organism>
<dbReference type="EMBL" id="ACKU01000014">
    <property type="protein sequence ID" value="EER74731.1"/>
    <property type="molecule type" value="Genomic_DNA"/>
</dbReference>
<dbReference type="eggNOG" id="COG2327">
    <property type="taxonomic scope" value="Bacteria"/>
</dbReference>
<accession>C5RB62</accession>
<dbReference type="HOGENOM" id="CLU_061361_0_0_9"/>
<feature type="domain" description="Polysaccharide pyruvyl transferase" evidence="1">
    <location>
        <begin position="20"/>
        <end position="313"/>
    </location>
</feature>
<dbReference type="STRING" id="585506.HMPREF0877_1207"/>
<keyword evidence="3" id="KW-1185">Reference proteome</keyword>
<dbReference type="AlphaFoldDB" id="C5RB62"/>
<evidence type="ECO:0000313" key="3">
    <source>
        <dbReference type="Proteomes" id="UP000004528"/>
    </source>
</evidence>
<evidence type="ECO:0000313" key="2">
    <source>
        <dbReference type="EMBL" id="EER74731.1"/>
    </source>
</evidence>
<gene>
    <name evidence="2" type="ORF">HMPREF0877_1207</name>
</gene>
<dbReference type="Pfam" id="PF04230">
    <property type="entry name" value="PS_pyruv_trans"/>
    <property type="match status" value="1"/>
</dbReference>
<dbReference type="Proteomes" id="UP000004528">
    <property type="component" value="Unassembled WGS sequence"/>
</dbReference>
<name>C5RB62_WEIPA</name>
<dbReference type="InterPro" id="IPR007345">
    <property type="entry name" value="Polysacch_pyruvyl_Trfase"/>
</dbReference>
<evidence type="ECO:0000259" key="1">
    <source>
        <dbReference type="Pfam" id="PF04230"/>
    </source>
</evidence>
<proteinExistence type="predicted"/>